<evidence type="ECO:0000313" key="1">
    <source>
        <dbReference type="EMBL" id="KLO04042.1"/>
    </source>
</evidence>
<protein>
    <submittedName>
        <fullName evidence="1">Uncharacterized protein</fullName>
    </submittedName>
</protein>
<proteinExistence type="predicted"/>
<keyword evidence="2" id="KW-1185">Reference proteome</keyword>
<organism evidence="1 2">
    <name type="scientific">Schizopora paradoxa</name>
    <dbReference type="NCBI Taxonomy" id="27342"/>
    <lineage>
        <taxon>Eukaryota</taxon>
        <taxon>Fungi</taxon>
        <taxon>Dikarya</taxon>
        <taxon>Basidiomycota</taxon>
        <taxon>Agaricomycotina</taxon>
        <taxon>Agaricomycetes</taxon>
        <taxon>Hymenochaetales</taxon>
        <taxon>Schizoporaceae</taxon>
        <taxon>Schizopora</taxon>
    </lineage>
</organism>
<dbReference type="Proteomes" id="UP000053477">
    <property type="component" value="Unassembled WGS sequence"/>
</dbReference>
<dbReference type="AlphaFoldDB" id="A0A0H2QYK0"/>
<gene>
    <name evidence="1" type="ORF">SCHPADRAFT_897341</name>
</gene>
<evidence type="ECO:0000313" key="2">
    <source>
        <dbReference type="Proteomes" id="UP000053477"/>
    </source>
</evidence>
<dbReference type="EMBL" id="KQ086758">
    <property type="protein sequence ID" value="KLO04042.1"/>
    <property type="molecule type" value="Genomic_DNA"/>
</dbReference>
<accession>A0A0H2QYK0</accession>
<name>A0A0H2QYK0_9AGAM</name>
<reference evidence="1 2" key="1">
    <citation type="submission" date="2015-04" db="EMBL/GenBank/DDBJ databases">
        <title>Complete genome sequence of Schizopora paradoxa KUC8140, a cosmopolitan wood degrader in East Asia.</title>
        <authorList>
            <consortium name="DOE Joint Genome Institute"/>
            <person name="Min B."/>
            <person name="Park H."/>
            <person name="Jang Y."/>
            <person name="Kim J.-J."/>
            <person name="Kim K.H."/>
            <person name="Pangilinan J."/>
            <person name="Lipzen A."/>
            <person name="Riley R."/>
            <person name="Grigoriev I.V."/>
            <person name="Spatafora J.W."/>
            <person name="Choi I.-G."/>
        </authorList>
    </citation>
    <scope>NUCLEOTIDE SEQUENCE [LARGE SCALE GENOMIC DNA]</scope>
    <source>
        <strain evidence="1 2">KUC8140</strain>
    </source>
</reference>
<dbReference type="InParanoid" id="A0A0H2QYK0"/>
<sequence length="152" mass="17049">MRAVKECEEHEYGAGAQVLVGQSQRREKLLAGSRYVASTEFEVGRDEGQRERLKANQVMKNSRAMGIRLMYNTRRRMSCARWLWVAENFSPRGTYAANASTAVCLDEVQWCTAKSAKSVCLLVASLQRIFMDGELLTSSSFEDAIAVDGQEK</sequence>